<dbReference type="Proteomes" id="UP000221980">
    <property type="component" value="Unassembled WGS sequence"/>
</dbReference>
<proteinExistence type="predicted"/>
<evidence type="ECO:0000313" key="1">
    <source>
        <dbReference type="EMBL" id="PHM49693.1"/>
    </source>
</evidence>
<sequence length="115" mass="12368">MARSAPLPEFGKWNSTFQRFNAWSNNGALHFIFNWLSSLIDDGIVRAHQPSSGAASEKDEAIGKSCGGLSTKIHLSVDSYGLPVHFELSGGQTHDIIHAESLVAQSPASDFVIAD</sequence>
<dbReference type="EMBL" id="NITZ01000004">
    <property type="protein sequence ID" value="PHM49693.1"/>
    <property type="molecule type" value="Genomic_DNA"/>
</dbReference>
<organism evidence="1 2">
    <name type="scientific">Xenorhabdus miraniensis</name>
    <dbReference type="NCBI Taxonomy" id="351674"/>
    <lineage>
        <taxon>Bacteria</taxon>
        <taxon>Pseudomonadati</taxon>
        <taxon>Pseudomonadota</taxon>
        <taxon>Gammaproteobacteria</taxon>
        <taxon>Enterobacterales</taxon>
        <taxon>Morganellaceae</taxon>
        <taxon>Xenorhabdus</taxon>
    </lineage>
</organism>
<evidence type="ECO:0000313" key="2">
    <source>
        <dbReference type="Proteomes" id="UP000221980"/>
    </source>
</evidence>
<accession>A0A2D0JTR1</accession>
<comment type="caution">
    <text evidence="1">The sequence shown here is derived from an EMBL/GenBank/DDBJ whole genome shotgun (WGS) entry which is preliminary data.</text>
</comment>
<keyword evidence="2" id="KW-1185">Reference proteome</keyword>
<name>A0A2D0JTR1_9GAMM</name>
<gene>
    <name evidence="1" type="ORF">Xmir_01141</name>
</gene>
<reference evidence="1 2" key="1">
    <citation type="journal article" date="2017" name="Nat. Microbiol.">
        <title>Natural product diversity associated with the nematode symbionts Photorhabdus and Xenorhabdus.</title>
        <authorList>
            <person name="Tobias N.J."/>
            <person name="Wolff H."/>
            <person name="Djahanschiri B."/>
            <person name="Grundmann F."/>
            <person name="Kronenwerth M."/>
            <person name="Shi Y.M."/>
            <person name="Simonyi S."/>
            <person name="Grun P."/>
            <person name="Shapiro-Ilan D."/>
            <person name="Pidot S.J."/>
            <person name="Stinear T.P."/>
            <person name="Ebersberger I."/>
            <person name="Bode H.B."/>
        </authorList>
    </citation>
    <scope>NUCLEOTIDE SEQUENCE [LARGE SCALE GENOMIC DNA]</scope>
    <source>
        <strain evidence="1 2">DSM 17902</strain>
    </source>
</reference>
<dbReference type="AlphaFoldDB" id="A0A2D0JTR1"/>
<protein>
    <submittedName>
        <fullName evidence="1">Transposase</fullName>
    </submittedName>
</protein>